<dbReference type="InterPro" id="IPR044566">
    <property type="entry name" value="RMV1-like"/>
</dbReference>
<gene>
    <name evidence="5" type="ORF">PVL29_007073</name>
</gene>
<keyword evidence="4" id="KW-0472">Membrane</keyword>
<dbReference type="EMBL" id="JARBHA010000006">
    <property type="protein sequence ID" value="KAJ9697778.1"/>
    <property type="molecule type" value="Genomic_DNA"/>
</dbReference>
<evidence type="ECO:0000256" key="1">
    <source>
        <dbReference type="ARBA" id="ARBA00004651"/>
    </source>
</evidence>
<evidence type="ECO:0000313" key="5">
    <source>
        <dbReference type="EMBL" id="KAJ9697778.1"/>
    </source>
</evidence>
<comment type="caution">
    <text evidence="5">The sequence shown here is derived from an EMBL/GenBank/DDBJ whole genome shotgun (WGS) entry which is preliminary data.</text>
</comment>
<keyword evidence="4" id="KW-0812">Transmembrane</keyword>
<evidence type="ECO:0000256" key="4">
    <source>
        <dbReference type="SAM" id="Phobius"/>
    </source>
</evidence>
<keyword evidence="3" id="KW-1003">Cell membrane</keyword>
<feature type="transmembrane region" description="Helical" evidence="4">
    <location>
        <begin position="52"/>
        <end position="72"/>
    </location>
</feature>
<evidence type="ECO:0000256" key="2">
    <source>
        <dbReference type="ARBA" id="ARBA00022448"/>
    </source>
</evidence>
<comment type="subcellular location">
    <subcellularLocation>
        <location evidence="1">Cell membrane</location>
        <topology evidence="1">Multi-pass membrane protein</topology>
    </subcellularLocation>
</comment>
<accession>A0AA39DUU4</accession>
<reference evidence="5 6" key="1">
    <citation type="journal article" date="2023" name="BMC Biotechnol.">
        <title>Vitis rotundifolia cv Carlos genome sequencing.</title>
        <authorList>
            <person name="Huff M."/>
            <person name="Hulse-Kemp A."/>
            <person name="Scheffler B."/>
            <person name="Youngblood R."/>
            <person name="Simpson S."/>
            <person name="Babiker E."/>
            <person name="Staton M."/>
        </authorList>
    </citation>
    <scope>NUCLEOTIDE SEQUENCE [LARGE SCALE GENOMIC DNA]</scope>
    <source>
        <tissue evidence="5">Leaf</tissue>
    </source>
</reference>
<dbReference type="GO" id="GO:0005886">
    <property type="term" value="C:plasma membrane"/>
    <property type="evidence" value="ECO:0007669"/>
    <property type="project" value="UniProtKB-SubCell"/>
</dbReference>
<organism evidence="5 6">
    <name type="scientific">Vitis rotundifolia</name>
    <name type="common">Muscadine grape</name>
    <dbReference type="NCBI Taxonomy" id="103349"/>
    <lineage>
        <taxon>Eukaryota</taxon>
        <taxon>Viridiplantae</taxon>
        <taxon>Streptophyta</taxon>
        <taxon>Embryophyta</taxon>
        <taxon>Tracheophyta</taxon>
        <taxon>Spermatophyta</taxon>
        <taxon>Magnoliopsida</taxon>
        <taxon>eudicotyledons</taxon>
        <taxon>Gunneridae</taxon>
        <taxon>Pentapetalae</taxon>
        <taxon>rosids</taxon>
        <taxon>Vitales</taxon>
        <taxon>Vitaceae</taxon>
        <taxon>Viteae</taxon>
        <taxon>Vitis</taxon>
    </lineage>
</organism>
<proteinExistence type="predicted"/>
<keyword evidence="4" id="KW-1133">Transmembrane helix</keyword>
<feature type="transmembrane region" description="Helical" evidence="4">
    <location>
        <begin position="78"/>
        <end position="98"/>
    </location>
</feature>
<dbReference type="PANTHER" id="PTHR45826:SF8">
    <property type="entry name" value="CATIONIC AMINO ACID TRANSPORTER"/>
    <property type="match status" value="1"/>
</dbReference>
<evidence type="ECO:0000256" key="3">
    <source>
        <dbReference type="ARBA" id="ARBA00022475"/>
    </source>
</evidence>
<dbReference type="AlphaFoldDB" id="A0AA39DUU4"/>
<keyword evidence="2" id="KW-0813">Transport</keyword>
<dbReference type="PANTHER" id="PTHR45826">
    <property type="entry name" value="POLYAMINE TRANSPORTER PUT1"/>
    <property type="match status" value="1"/>
</dbReference>
<dbReference type="GO" id="GO:0022857">
    <property type="term" value="F:transmembrane transporter activity"/>
    <property type="evidence" value="ECO:0007669"/>
    <property type="project" value="InterPro"/>
</dbReference>
<dbReference type="Proteomes" id="UP001168098">
    <property type="component" value="Unassembled WGS sequence"/>
</dbReference>
<protein>
    <recommendedName>
        <fullName evidence="7">Polyamine transporter</fullName>
    </recommendedName>
</protein>
<evidence type="ECO:0008006" key="7">
    <source>
        <dbReference type="Google" id="ProtNLM"/>
    </source>
</evidence>
<evidence type="ECO:0000313" key="6">
    <source>
        <dbReference type="Proteomes" id="UP001168098"/>
    </source>
</evidence>
<sequence>MKFEANKNLTSILYSWKIKIAVEEPATISTTVVDEDSAEVSSSKQEQLPKKLTLMPVIFLIYFEVAGGPYGLEQAVPATGAVLAILGFLVFPFIWSVAEALITAELCTALPGNGGFIIWGERAFGPPFRAPSLVHGSSSALSSMSLPSLSSVSTTWKGFFRLSAPVRLGISSSWHLFWF</sequence>
<keyword evidence="6" id="KW-1185">Reference proteome</keyword>
<name>A0AA39DUU4_VITRO</name>